<gene>
    <name evidence="2 3" type="primary">LOC106813739</name>
</gene>
<dbReference type="Proteomes" id="UP000695022">
    <property type="component" value="Unplaced"/>
</dbReference>
<protein>
    <submittedName>
        <fullName evidence="2">Uncharacterized protein LOC106813739 isoform X1</fullName>
    </submittedName>
    <submittedName>
        <fullName evidence="3">Uncharacterized protein LOC106813739 isoform X2</fullName>
    </submittedName>
</protein>
<name>A0ABM1EMM1_PRICU</name>
<organism evidence="1 2">
    <name type="scientific">Priapulus caudatus</name>
    <name type="common">Priapulid worm</name>
    <dbReference type="NCBI Taxonomy" id="37621"/>
    <lineage>
        <taxon>Eukaryota</taxon>
        <taxon>Metazoa</taxon>
        <taxon>Ecdysozoa</taxon>
        <taxon>Scalidophora</taxon>
        <taxon>Priapulida</taxon>
        <taxon>Priapulimorpha</taxon>
        <taxon>Priapulimorphida</taxon>
        <taxon>Priapulidae</taxon>
        <taxon>Priapulus</taxon>
    </lineage>
</organism>
<sequence>MRRLCAAAAEEVRSALYLCHDTVALHESTRKLKEIAEVIKSGAVYGGFFLNSPTKKNDPAQKTNKQKRHQSMPTWIPPLNRWQNTSLRGRHRYRSGAVAEIFRTSYKVNIPIVAPDTGDSKVTIPVGLPVAAPKSDTKTAIPVGQSKSSADNVLLGSRPLWINDRNIGVSLSVKDRSILLENEWLSDMHITDTKLNCLQLMRHRNGKLSMVIQPMRKQRNGNDCGLYAIAVATAVCHGLNPSTLSFKEEMLRADLASCFESLELTPFSVVPSPENSVASVAKHVSVLGYCGCFKVLCVKDDMKSCSALESINVCHACLCCKYIHS</sequence>
<dbReference type="PANTHER" id="PTHR34718">
    <property type="entry name" value="PHD-TYPE DOMAIN-CONTAINING PROTEIN"/>
    <property type="match status" value="1"/>
</dbReference>
<reference evidence="2 3" key="1">
    <citation type="submission" date="2025-05" db="UniProtKB">
        <authorList>
            <consortium name="RefSeq"/>
        </authorList>
    </citation>
    <scope>IDENTIFICATION</scope>
</reference>
<proteinExistence type="predicted"/>
<accession>A0ABM1EMM1</accession>
<dbReference type="PANTHER" id="PTHR34718:SF2">
    <property type="entry name" value="PHD-TYPE DOMAIN-CONTAINING PROTEIN"/>
    <property type="match status" value="1"/>
</dbReference>
<dbReference type="GeneID" id="106813739"/>
<dbReference type="InterPro" id="IPR038765">
    <property type="entry name" value="Papain-like_cys_pep_sf"/>
</dbReference>
<dbReference type="RefSeq" id="XP_014673442.1">
    <property type="nucleotide sequence ID" value="XM_014817956.1"/>
</dbReference>
<dbReference type="RefSeq" id="XP_014673443.1">
    <property type="nucleotide sequence ID" value="XM_014817957.1"/>
</dbReference>
<keyword evidence="1" id="KW-1185">Reference proteome</keyword>
<evidence type="ECO:0000313" key="1">
    <source>
        <dbReference type="Proteomes" id="UP000695022"/>
    </source>
</evidence>
<dbReference type="SUPFAM" id="SSF54001">
    <property type="entry name" value="Cysteine proteinases"/>
    <property type="match status" value="1"/>
</dbReference>
<evidence type="ECO:0000313" key="3">
    <source>
        <dbReference type="RefSeq" id="XP_014673443.1"/>
    </source>
</evidence>
<evidence type="ECO:0000313" key="2">
    <source>
        <dbReference type="RefSeq" id="XP_014673442.1"/>
    </source>
</evidence>
<dbReference type="Gene3D" id="1.10.418.20">
    <property type="match status" value="1"/>
</dbReference>